<keyword evidence="3 8" id="KW-0853">WD repeat</keyword>
<evidence type="ECO:0000256" key="5">
    <source>
        <dbReference type="ARBA" id="ARBA00022737"/>
    </source>
</evidence>
<evidence type="ECO:0000256" key="1">
    <source>
        <dbReference type="ARBA" id="ARBA00004496"/>
    </source>
</evidence>
<feature type="repeat" description="WD" evidence="8">
    <location>
        <begin position="187"/>
        <end position="228"/>
    </location>
</feature>
<evidence type="ECO:0000256" key="7">
    <source>
        <dbReference type="ARBA" id="ARBA00040154"/>
    </source>
</evidence>
<keyword evidence="5" id="KW-0677">Repeat</keyword>
<dbReference type="Proteomes" id="UP001642520">
    <property type="component" value="Unassembled WGS sequence"/>
</dbReference>
<dbReference type="PANTHER" id="PTHR14344">
    <property type="entry name" value="WD REPEAT PROTEIN"/>
    <property type="match status" value="1"/>
</dbReference>
<dbReference type="PROSITE" id="PS50294">
    <property type="entry name" value="WD_REPEATS_REGION"/>
    <property type="match status" value="1"/>
</dbReference>
<comment type="subcellular location">
    <subcellularLocation>
        <location evidence="1">Cytoplasm</location>
    </subcellularLocation>
</comment>
<keyword evidence="4" id="KW-0819">tRNA processing</keyword>
<keyword evidence="10" id="KW-1185">Reference proteome</keyword>
<dbReference type="PROSITE" id="PS51257">
    <property type="entry name" value="PROKAR_LIPOPROTEIN"/>
    <property type="match status" value="1"/>
</dbReference>
<dbReference type="EMBL" id="CAXAJV020001301">
    <property type="protein sequence ID" value="CAL7952454.1"/>
    <property type="molecule type" value="Genomic_DNA"/>
</dbReference>
<dbReference type="PROSITE" id="PS50082">
    <property type="entry name" value="WD_REPEATS_2"/>
    <property type="match status" value="2"/>
</dbReference>
<dbReference type="Pfam" id="PF00400">
    <property type="entry name" value="WD40"/>
    <property type="match status" value="2"/>
</dbReference>
<evidence type="ECO:0000256" key="4">
    <source>
        <dbReference type="ARBA" id="ARBA00022694"/>
    </source>
</evidence>
<accession>A0ABP1PJX4</accession>
<name>A0ABP1PJX4_XYLVO</name>
<evidence type="ECO:0000256" key="6">
    <source>
        <dbReference type="ARBA" id="ARBA00038255"/>
    </source>
</evidence>
<dbReference type="PANTHER" id="PTHR14344:SF3">
    <property type="entry name" value="WD REPEAT-CONTAINING PROTEIN 6"/>
    <property type="match status" value="1"/>
</dbReference>
<dbReference type="InterPro" id="IPR001680">
    <property type="entry name" value="WD40_rpt"/>
</dbReference>
<comment type="caution">
    <text evidence="9">The sequence shown here is derived from an EMBL/GenBank/DDBJ whole genome shotgun (WGS) entry which is preliminary data.</text>
</comment>
<evidence type="ECO:0000256" key="2">
    <source>
        <dbReference type="ARBA" id="ARBA00022490"/>
    </source>
</evidence>
<comment type="similarity">
    <text evidence="6">Belongs to the WD repeat WDR6 family.</text>
</comment>
<dbReference type="InterPro" id="IPR015943">
    <property type="entry name" value="WD40/YVTN_repeat-like_dom_sf"/>
</dbReference>
<evidence type="ECO:0000313" key="10">
    <source>
        <dbReference type="Proteomes" id="UP001642520"/>
    </source>
</evidence>
<proteinExistence type="inferred from homology"/>
<dbReference type="SMART" id="SM00320">
    <property type="entry name" value="WD40"/>
    <property type="match status" value="9"/>
</dbReference>
<keyword evidence="2" id="KW-0963">Cytoplasm</keyword>
<organism evidence="9 10">
    <name type="scientific">Xylocopa violacea</name>
    <name type="common">Violet carpenter bee</name>
    <name type="synonym">Apis violacea</name>
    <dbReference type="NCBI Taxonomy" id="135666"/>
    <lineage>
        <taxon>Eukaryota</taxon>
        <taxon>Metazoa</taxon>
        <taxon>Ecdysozoa</taxon>
        <taxon>Arthropoda</taxon>
        <taxon>Hexapoda</taxon>
        <taxon>Insecta</taxon>
        <taxon>Pterygota</taxon>
        <taxon>Neoptera</taxon>
        <taxon>Endopterygota</taxon>
        <taxon>Hymenoptera</taxon>
        <taxon>Apocrita</taxon>
        <taxon>Aculeata</taxon>
        <taxon>Apoidea</taxon>
        <taxon>Anthophila</taxon>
        <taxon>Apidae</taxon>
        <taxon>Xylocopa</taxon>
        <taxon>Xylocopa</taxon>
    </lineage>
</organism>
<evidence type="ECO:0000256" key="3">
    <source>
        <dbReference type="ARBA" id="ARBA00022574"/>
    </source>
</evidence>
<dbReference type="SUPFAM" id="SSF50978">
    <property type="entry name" value="WD40 repeat-like"/>
    <property type="match status" value="3"/>
</dbReference>
<protein>
    <recommendedName>
        <fullName evidence="7">tRNA (34-2'-O)-methyltransferase regulator WDR6</fullName>
    </recommendedName>
</protein>
<dbReference type="InterPro" id="IPR051973">
    <property type="entry name" value="tRNA_Anticodon_Mtase-Reg"/>
</dbReference>
<feature type="repeat" description="WD" evidence="8">
    <location>
        <begin position="284"/>
        <end position="315"/>
    </location>
</feature>
<sequence>MFSKLLCTDVLAVRCINNFIFIGMGCTLYAFNVDTFKLINKISCSYPYNIHGIVEGPNNKLTVFGANFFCTFNIYHREGTLIIEECPKSYRKELNDWIVAAKWLTVDRCNYLCVLLAHNNVYVYDPFDERYQSTWCEEKCILYAGSISINNNNKDIVIFSGTVYQEILIWEINHAYNVETSPVLHRLQGHNGVIFSVAYDPFAQLICSTSDDRTVRLWKINSNETDESNDINWKEASIKLMRTMFGHTARVWKGIIRDKTVITIGEDSLMCTWSLDGKLLSKICAHHGAAIWSIDTSNDNKTIFTGGADGAVHAWPAGNGYIKKTITIPEKHARTLPKYVCCLSSGNLLIFNENGFLFVFDKWHNSLQELLYLEKYSTYCVMEVSLCHSYVCFASRDGYITIYKEIEHPTDKKLQKILEEKIMECQIFSVQWLKTDEIVICGINGILKIFNFTTKGSITVQSICLLPRSRERWLTAAVLYKGLLVCGDRAGNMHVFQFNKPVAHSGTNEPETNNKPIQTFVKIHGTIGIQNFIIFNSKLISAGRDGMLRFYELCEHESAKLLCTLHKEKMPMDWISGHLKNSDDILILGFKEMEFIIYSTFHRRILTRVPCGGGHRSWDCMLLNELIIFIYIRSKEVHKFDFLLNSLTSPVLLNGFHTKEIYCINPITKIDQYNIFISGGEDGTLRISYVSNVSVENNFTFRTLGGRAQIKVWEIDIKDSETLLHSTDISCHDITSHMLYGFERHQKKQCQESYIAQPETRYMDVEIYRYDKNLQYVLLFVACADGFVRIFLYDFNTKKLSLKASAMCVDRCISKITVLTCNEKVITLTMSTDGIGRFIDFTNYILEIIKFPQTEGYEFQNIKDVSIAEFNLHQSGINSYDIKMIGRNEYLLATGGDDNLFSIIRFKVQLLNTKGQLDISLLSRWGTSAAHVAQITGIIFHEKNTIFTVGLDQQVIMYHYDYNDDTLSVTILKKIFTFVTDLKGITSWYNSRGESVACVYGKGFETLITQ</sequence>
<evidence type="ECO:0000256" key="8">
    <source>
        <dbReference type="PROSITE-ProRule" id="PRU00221"/>
    </source>
</evidence>
<dbReference type="InterPro" id="IPR036322">
    <property type="entry name" value="WD40_repeat_dom_sf"/>
</dbReference>
<evidence type="ECO:0000313" key="9">
    <source>
        <dbReference type="EMBL" id="CAL7952454.1"/>
    </source>
</evidence>
<dbReference type="Gene3D" id="2.130.10.10">
    <property type="entry name" value="YVTN repeat-like/Quinoprotein amine dehydrogenase"/>
    <property type="match status" value="3"/>
</dbReference>
<reference evidence="9 10" key="1">
    <citation type="submission" date="2024-08" db="EMBL/GenBank/DDBJ databases">
        <authorList>
            <person name="Will J Nash"/>
            <person name="Angela Man"/>
            <person name="Seanna McTaggart"/>
            <person name="Kendall Baker"/>
            <person name="Tom Barker"/>
            <person name="Leah Catchpole"/>
            <person name="Alex Durrant"/>
            <person name="Karim Gharbi"/>
            <person name="Naomi Irish"/>
            <person name="Gemy Kaithakottil"/>
            <person name="Debby Ku"/>
            <person name="Aaliyah Providence"/>
            <person name="Felix Shaw"/>
            <person name="David Swarbreck"/>
            <person name="Chris Watkins"/>
            <person name="Ann M. McCartney"/>
            <person name="Giulio Formenti"/>
            <person name="Alice Mouton"/>
            <person name="Noel Vella"/>
            <person name="Bjorn M von Reumont"/>
            <person name="Adriana Vella"/>
            <person name="Wilfried Haerty"/>
        </authorList>
    </citation>
    <scope>NUCLEOTIDE SEQUENCE [LARGE SCALE GENOMIC DNA]</scope>
</reference>
<gene>
    <name evidence="9" type="ORF">XYLVIOL_LOCUS11077</name>
</gene>